<evidence type="ECO:0000313" key="4">
    <source>
        <dbReference type="Proteomes" id="UP001165079"/>
    </source>
</evidence>
<name>A0A9W6SKI8_9ACTN</name>
<feature type="transmembrane region" description="Helical" evidence="2">
    <location>
        <begin position="272"/>
        <end position="293"/>
    </location>
</feature>
<dbReference type="Proteomes" id="UP001165079">
    <property type="component" value="Unassembled WGS sequence"/>
</dbReference>
<proteinExistence type="predicted"/>
<protein>
    <recommendedName>
        <fullName evidence="5">ABC-type transport system involved in multi-copper enzyme maturation permease subunit</fullName>
    </recommendedName>
</protein>
<evidence type="ECO:0000313" key="3">
    <source>
        <dbReference type="EMBL" id="GLZ77928.1"/>
    </source>
</evidence>
<feature type="transmembrane region" description="Helical" evidence="2">
    <location>
        <begin position="314"/>
        <end position="338"/>
    </location>
</feature>
<dbReference type="RefSeq" id="WP_285663107.1">
    <property type="nucleotide sequence ID" value="NZ_BSTX01000002.1"/>
</dbReference>
<feature type="region of interest" description="Disordered" evidence="1">
    <location>
        <begin position="213"/>
        <end position="243"/>
    </location>
</feature>
<keyword evidence="4" id="KW-1185">Reference proteome</keyword>
<feature type="transmembrane region" description="Helical" evidence="2">
    <location>
        <begin position="434"/>
        <end position="456"/>
    </location>
</feature>
<feature type="transmembrane region" description="Helical" evidence="2">
    <location>
        <begin position="358"/>
        <end position="380"/>
    </location>
</feature>
<organism evidence="3 4">
    <name type="scientific">Actinorhabdospora filicis</name>
    <dbReference type="NCBI Taxonomy" id="1785913"/>
    <lineage>
        <taxon>Bacteria</taxon>
        <taxon>Bacillati</taxon>
        <taxon>Actinomycetota</taxon>
        <taxon>Actinomycetes</taxon>
        <taxon>Micromonosporales</taxon>
        <taxon>Micromonosporaceae</taxon>
        <taxon>Actinorhabdospora</taxon>
    </lineage>
</organism>
<accession>A0A9W6SKI8</accession>
<keyword evidence="2" id="KW-0812">Transmembrane</keyword>
<feature type="transmembrane region" description="Helical" evidence="2">
    <location>
        <begin position="387"/>
        <end position="408"/>
    </location>
</feature>
<dbReference type="AlphaFoldDB" id="A0A9W6SKI8"/>
<reference evidence="3" key="1">
    <citation type="submission" date="2023-03" db="EMBL/GenBank/DDBJ databases">
        <title>Actinorhabdospora filicis NBRC 111898.</title>
        <authorList>
            <person name="Ichikawa N."/>
            <person name="Sato H."/>
            <person name="Tonouchi N."/>
        </authorList>
    </citation>
    <scope>NUCLEOTIDE SEQUENCE</scope>
    <source>
        <strain evidence="3">NBRC 111898</strain>
    </source>
</reference>
<evidence type="ECO:0000256" key="1">
    <source>
        <dbReference type="SAM" id="MobiDB-lite"/>
    </source>
</evidence>
<dbReference type="EMBL" id="BSTX01000002">
    <property type="protein sequence ID" value="GLZ77928.1"/>
    <property type="molecule type" value="Genomic_DNA"/>
</dbReference>
<comment type="caution">
    <text evidence="3">The sequence shown here is derived from an EMBL/GenBank/DDBJ whole genome shotgun (WGS) entry which is preliminary data.</text>
</comment>
<keyword evidence="2" id="KW-1133">Transmembrane helix</keyword>
<dbReference type="GO" id="GO:0140359">
    <property type="term" value="F:ABC-type transporter activity"/>
    <property type="evidence" value="ECO:0007669"/>
    <property type="project" value="InterPro"/>
</dbReference>
<dbReference type="GO" id="GO:0005886">
    <property type="term" value="C:plasma membrane"/>
    <property type="evidence" value="ECO:0007669"/>
    <property type="project" value="UniProtKB-SubCell"/>
</dbReference>
<gene>
    <name evidence="3" type="ORF">Afil01_27350</name>
</gene>
<evidence type="ECO:0008006" key="5">
    <source>
        <dbReference type="Google" id="ProtNLM"/>
    </source>
</evidence>
<dbReference type="Gene3D" id="2.60.120.200">
    <property type="match status" value="1"/>
</dbReference>
<keyword evidence="2" id="KW-0472">Membrane</keyword>
<sequence length="463" mass="47127">MTITPYRSATTGKARATGLLRAEWTKLFSVPRWTAALAAAVLLTGLVSLLSALGSGDEQGATPSLNPFQDGGHYAYTTLGGNAELITQVTSSSGNGVKAGLMIRESDKPGAAFAAVLTDAASGVHLLSSVDGDLPGTAAKAPVWLKLSLSGGTVTAYSSADGTAWQRVGTTSYKPTTALGGPFVAAPDTTVVTRQFGSESITGEVGRGSAQFEHLSIGGTDPGSWTEREPMEGPAADPNGPSFTQTGPGAYSMTGLGNLGLDPFASDPVKEALGGVLIAAVTIAAIAVVAVTAEYRRGMIRTSFAVTPRRARTLLAKAAVLGGVAFAIGLLAALASYGGSGLRARGVPDITEWPVPRAIIGSGLLTALVAVYALGLGVLLKRAATAIAIALVTLTVPMIVTGGLPLSAATWLERLTPTAGFAIQQAVHRYDTAIAPWAGLAVLAGYAAIVFGLALWRQSRRDA</sequence>
<evidence type="ECO:0000256" key="2">
    <source>
        <dbReference type="SAM" id="Phobius"/>
    </source>
</evidence>